<dbReference type="EMBL" id="CAJVQA010079496">
    <property type="protein sequence ID" value="CAG8836764.1"/>
    <property type="molecule type" value="Genomic_DNA"/>
</dbReference>
<proteinExistence type="predicted"/>
<evidence type="ECO:0000259" key="1">
    <source>
        <dbReference type="Pfam" id="PF04937"/>
    </source>
</evidence>
<reference evidence="2" key="1">
    <citation type="submission" date="2021-06" db="EMBL/GenBank/DDBJ databases">
        <authorList>
            <person name="Kallberg Y."/>
            <person name="Tangrot J."/>
            <person name="Rosling A."/>
        </authorList>
    </citation>
    <scope>NUCLEOTIDE SEQUENCE</scope>
    <source>
        <strain evidence="2">FL966</strain>
    </source>
</reference>
<organism evidence="2 3">
    <name type="scientific">Cetraspora pellucida</name>
    <dbReference type="NCBI Taxonomy" id="1433469"/>
    <lineage>
        <taxon>Eukaryota</taxon>
        <taxon>Fungi</taxon>
        <taxon>Fungi incertae sedis</taxon>
        <taxon>Mucoromycota</taxon>
        <taxon>Glomeromycotina</taxon>
        <taxon>Glomeromycetes</taxon>
        <taxon>Diversisporales</taxon>
        <taxon>Gigasporaceae</taxon>
        <taxon>Cetraspora</taxon>
    </lineage>
</organism>
<gene>
    <name evidence="2" type="ORF">CPELLU_LOCUS21442</name>
</gene>
<dbReference type="SUPFAM" id="SSF53098">
    <property type="entry name" value="Ribonuclease H-like"/>
    <property type="match status" value="1"/>
</dbReference>
<accession>A0A9N9KI62</accession>
<evidence type="ECO:0000313" key="2">
    <source>
        <dbReference type="EMBL" id="CAG8836764.1"/>
    </source>
</evidence>
<dbReference type="InterPro" id="IPR012337">
    <property type="entry name" value="RNaseH-like_sf"/>
</dbReference>
<dbReference type="InterPro" id="IPR007021">
    <property type="entry name" value="DUF659"/>
</dbReference>
<evidence type="ECO:0000313" key="3">
    <source>
        <dbReference type="Proteomes" id="UP000789759"/>
    </source>
</evidence>
<sequence>LDGWTSGLHHSYYTFVIITLDRHQYVHSVQDFFSYSYTGSFISNEIIKIIEEIGPKKFKAVVSDGAIAMQLAKSLVAQKYPYIIPIRCIAHHIQLIAVDIIKKTSFGSQ</sequence>
<dbReference type="AlphaFoldDB" id="A0A9N9KI62"/>
<dbReference type="Proteomes" id="UP000789759">
    <property type="component" value="Unassembled WGS sequence"/>
</dbReference>
<feature type="domain" description="DUF659" evidence="1">
    <location>
        <begin position="1"/>
        <end position="104"/>
    </location>
</feature>
<protein>
    <submittedName>
        <fullName evidence="2">10902_t:CDS:1</fullName>
    </submittedName>
</protein>
<keyword evidence="3" id="KW-1185">Reference proteome</keyword>
<feature type="non-terminal residue" evidence="2">
    <location>
        <position position="1"/>
    </location>
</feature>
<comment type="caution">
    <text evidence="2">The sequence shown here is derived from an EMBL/GenBank/DDBJ whole genome shotgun (WGS) entry which is preliminary data.</text>
</comment>
<name>A0A9N9KI62_9GLOM</name>
<feature type="non-terminal residue" evidence="2">
    <location>
        <position position="109"/>
    </location>
</feature>
<dbReference type="OrthoDB" id="2412736at2759"/>
<dbReference type="Pfam" id="PF04937">
    <property type="entry name" value="DUF659"/>
    <property type="match status" value="1"/>
</dbReference>